<evidence type="ECO:0000256" key="5">
    <source>
        <dbReference type="ARBA" id="ARBA00022679"/>
    </source>
</evidence>
<dbReference type="InterPro" id="IPR031481">
    <property type="entry name" value="Glyco_tran_10_N"/>
</dbReference>
<comment type="subcellular location">
    <subcellularLocation>
        <location evidence="12">Golgi apparatus</location>
        <location evidence="12">Golgi stack membrane</location>
        <topology evidence="12">Single-pass type II membrane protein</topology>
    </subcellularLocation>
    <subcellularLocation>
        <location evidence="1">Membrane</location>
        <topology evidence="1">Single-pass membrane protein</topology>
    </subcellularLocation>
</comment>
<evidence type="ECO:0000256" key="1">
    <source>
        <dbReference type="ARBA" id="ARBA00004167"/>
    </source>
</evidence>
<comment type="pathway">
    <text evidence="2">Protein modification; protein glycosylation.</text>
</comment>
<proteinExistence type="inferred from homology"/>
<evidence type="ECO:0000256" key="6">
    <source>
        <dbReference type="ARBA" id="ARBA00022692"/>
    </source>
</evidence>
<evidence type="ECO:0000259" key="14">
    <source>
        <dbReference type="Pfam" id="PF17039"/>
    </source>
</evidence>
<keyword evidence="12" id="KW-0333">Golgi apparatus</keyword>
<keyword evidence="6 12" id="KW-0812">Transmembrane</keyword>
<dbReference type="AlphaFoldDB" id="A0A7J6A4G5"/>
<dbReference type="GO" id="GO:0032580">
    <property type="term" value="C:Golgi cisterna membrane"/>
    <property type="evidence" value="ECO:0007669"/>
    <property type="project" value="UniProtKB-SubCell"/>
</dbReference>
<evidence type="ECO:0000256" key="8">
    <source>
        <dbReference type="ARBA" id="ARBA00022989"/>
    </source>
</evidence>
<keyword evidence="16" id="KW-1185">Reference proteome</keyword>
<sequence>MKLNLRLNKKKKNLLLVIGLSCVILSLQKMPRFHLLASGKTTTITILLWYWPFHIPYSLEGDKCLESYNISGCHLVDNRAHYSAADFVVFHHHELKSRTQTLPLHLPRSARQRWLWLSLEAPQNNGNLSKYAGIFNFTMSYHPGADVTVPYGEIREKDGDSATDDFVMPENKTHLVCWVVSNYRNHQRRASVYKQLTKILPVQVYGRAVRKPVNQNAFLPTISRCYFYFAFENSESPHYITEKLWRNSFMAGTVPVVLGPPRSHYEAVAPPHSFIHVDDFDSIANLASYLTELAGDTKRYRSYFSWHRNYTVKLYVDWRERLCKICQVYDKLPYHKIHHELPSW</sequence>
<reference evidence="15 16" key="1">
    <citation type="submission" date="2020-02" db="EMBL/GenBank/DDBJ databases">
        <title>A chromosome-scale genome assembly of the black bullhead catfish (Ameiurus melas).</title>
        <authorList>
            <person name="Wen M."/>
            <person name="Zham M."/>
            <person name="Cabau C."/>
            <person name="Klopp C."/>
            <person name="Donnadieu C."/>
            <person name="Roques C."/>
            <person name="Bouchez O."/>
            <person name="Lampietro C."/>
            <person name="Jouanno E."/>
            <person name="Herpin A."/>
            <person name="Louis A."/>
            <person name="Berthelot C."/>
            <person name="Parey E."/>
            <person name="Roest-Crollius H."/>
            <person name="Braasch I."/>
            <person name="Postlethwait J."/>
            <person name="Robinson-Rechavi M."/>
            <person name="Echchiki A."/>
            <person name="Begum T."/>
            <person name="Montfort J."/>
            <person name="Schartl M."/>
            <person name="Bobe J."/>
            <person name="Guiguen Y."/>
        </authorList>
    </citation>
    <scope>NUCLEOTIDE SEQUENCE [LARGE SCALE GENOMIC DNA]</scope>
    <source>
        <strain evidence="15">M_S1</strain>
        <tissue evidence="15">Blood</tissue>
    </source>
</reference>
<dbReference type="EMBL" id="JAAGNN010000018">
    <property type="protein sequence ID" value="KAF4077041.1"/>
    <property type="molecule type" value="Genomic_DNA"/>
</dbReference>
<dbReference type="GO" id="GO:0046920">
    <property type="term" value="F:alpha-(1-&gt;3)-fucosyltransferase activity"/>
    <property type="evidence" value="ECO:0007669"/>
    <property type="project" value="TreeGrafter"/>
</dbReference>
<comment type="catalytic activity">
    <reaction evidence="11">
        <text>an N-acetyl-alpha-neuraminyl-(2-&gt;3)-beta-D-galactosyl-(1-&gt;4)-N-acetyl-beta-D-glucosaminyl derivative + GDP-beta-L-fucose = an alpha-Neu5Ac-(2-&gt;3)-beta-D-Gal-(1-&gt;4)-[alpha-L-Fuc-(1-&gt;3)]-beta-D-GlcNAc derivative + GDP + H(+)</text>
        <dbReference type="Rhea" id="RHEA:56076"/>
        <dbReference type="ChEBI" id="CHEBI:15378"/>
        <dbReference type="ChEBI" id="CHEBI:57273"/>
        <dbReference type="ChEBI" id="CHEBI:58189"/>
        <dbReference type="ChEBI" id="CHEBI:136545"/>
        <dbReference type="ChEBI" id="CHEBI:139509"/>
    </reaction>
    <physiologicalReaction direction="left-to-right" evidence="11">
        <dbReference type="Rhea" id="RHEA:56077"/>
    </physiologicalReaction>
</comment>
<protein>
    <recommendedName>
        <fullName evidence="12">Fucosyltransferase</fullName>
        <ecNumber evidence="12">2.4.1.-</ecNumber>
    </recommendedName>
</protein>
<dbReference type="InterPro" id="IPR038577">
    <property type="entry name" value="GT10-like_C_sf"/>
</dbReference>
<accession>A0A7J6A4G5</accession>
<keyword evidence="10" id="KW-0325">Glycoprotein</keyword>
<dbReference type="Pfam" id="PF00852">
    <property type="entry name" value="Glyco_transf_10"/>
    <property type="match status" value="1"/>
</dbReference>
<dbReference type="PANTHER" id="PTHR11929">
    <property type="entry name" value="ALPHA- 1,3 -FUCOSYLTRANSFERASE"/>
    <property type="match status" value="1"/>
</dbReference>
<evidence type="ECO:0000313" key="16">
    <source>
        <dbReference type="Proteomes" id="UP000593565"/>
    </source>
</evidence>
<evidence type="ECO:0000256" key="10">
    <source>
        <dbReference type="ARBA" id="ARBA00023180"/>
    </source>
</evidence>
<evidence type="ECO:0000256" key="7">
    <source>
        <dbReference type="ARBA" id="ARBA00022968"/>
    </source>
</evidence>
<dbReference type="InterPro" id="IPR055270">
    <property type="entry name" value="Glyco_tran_10_C"/>
</dbReference>
<evidence type="ECO:0000256" key="11">
    <source>
        <dbReference type="ARBA" id="ARBA00036481"/>
    </source>
</evidence>
<evidence type="ECO:0000259" key="13">
    <source>
        <dbReference type="Pfam" id="PF00852"/>
    </source>
</evidence>
<evidence type="ECO:0000256" key="3">
    <source>
        <dbReference type="ARBA" id="ARBA00008919"/>
    </source>
</evidence>
<dbReference type="InterPro" id="IPR001503">
    <property type="entry name" value="Glyco_trans_10"/>
</dbReference>
<organism evidence="15 16">
    <name type="scientific">Ameiurus melas</name>
    <name type="common">Black bullhead</name>
    <name type="synonym">Silurus melas</name>
    <dbReference type="NCBI Taxonomy" id="219545"/>
    <lineage>
        <taxon>Eukaryota</taxon>
        <taxon>Metazoa</taxon>
        <taxon>Chordata</taxon>
        <taxon>Craniata</taxon>
        <taxon>Vertebrata</taxon>
        <taxon>Euteleostomi</taxon>
        <taxon>Actinopterygii</taxon>
        <taxon>Neopterygii</taxon>
        <taxon>Teleostei</taxon>
        <taxon>Ostariophysi</taxon>
        <taxon>Siluriformes</taxon>
        <taxon>Ictaluridae</taxon>
        <taxon>Ameiurus</taxon>
    </lineage>
</organism>
<dbReference type="Proteomes" id="UP000593565">
    <property type="component" value="Unassembled WGS sequence"/>
</dbReference>
<dbReference type="SUPFAM" id="SSF53756">
    <property type="entry name" value="UDP-Glycosyltransferase/glycogen phosphorylase"/>
    <property type="match status" value="1"/>
</dbReference>
<evidence type="ECO:0000256" key="9">
    <source>
        <dbReference type="ARBA" id="ARBA00023136"/>
    </source>
</evidence>
<keyword evidence="5 12" id="KW-0808">Transferase</keyword>
<dbReference type="Pfam" id="PF17039">
    <property type="entry name" value="Glyco_tran_10_N"/>
    <property type="match status" value="1"/>
</dbReference>
<evidence type="ECO:0000313" key="15">
    <source>
        <dbReference type="EMBL" id="KAF4077041.1"/>
    </source>
</evidence>
<evidence type="ECO:0000256" key="12">
    <source>
        <dbReference type="RuleBase" id="RU003832"/>
    </source>
</evidence>
<keyword evidence="9" id="KW-0472">Membrane</keyword>
<feature type="domain" description="Fucosyltransferase N-terminal" evidence="14">
    <location>
        <begin position="43"/>
        <end position="152"/>
    </location>
</feature>
<keyword evidence="8" id="KW-1133">Transmembrane helix</keyword>
<dbReference type="EC" id="2.4.1.-" evidence="12"/>
<evidence type="ECO:0000256" key="4">
    <source>
        <dbReference type="ARBA" id="ARBA00022676"/>
    </source>
</evidence>
<dbReference type="Gene3D" id="3.40.50.11660">
    <property type="entry name" value="Glycosyl transferase family 10, C-terminal domain"/>
    <property type="match status" value="1"/>
</dbReference>
<name>A0A7J6A4G5_AMEME</name>
<keyword evidence="7" id="KW-0735">Signal-anchor</keyword>
<dbReference type="PANTHER" id="PTHR11929:SF245">
    <property type="entry name" value="FUCOSYLTRANSFERASE"/>
    <property type="match status" value="1"/>
</dbReference>
<evidence type="ECO:0000256" key="2">
    <source>
        <dbReference type="ARBA" id="ARBA00004922"/>
    </source>
</evidence>
<comment type="caution">
    <text evidence="15">The sequence shown here is derived from an EMBL/GenBank/DDBJ whole genome shotgun (WGS) entry which is preliminary data.</text>
</comment>
<dbReference type="UniPathway" id="UPA00378"/>
<gene>
    <name evidence="15" type="ORF">AMELA_G00203630</name>
</gene>
<keyword evidence="4 12" id="KW-0328">Glycosyltransferase</keyword>
<feature type="domain" description="Fucosyltransferase C-terminal" evidence="13">
    <location>
        <begin position="170"/>
        <end position="344"/>
    </location>
</feature>
<comment type="similarity">
    <text evidence="3 12">Belongs to the glycosyltransferase 10 family.</text>
</comment>
<dbReference type="FunFam" id="3.40.50.11660:FF:000001">
    <property type="entry name" value="alpha-(1,3)-fucosyltransferase 9"/>
    <property type="match status" value="1"/>
</dbReference>